<proteinExistence type="predicted"/>
<evidence type="ECO:0000313" key="2">
    <source>
        <dbReference type="RefSeq" id="XP_022237003.1"/>
    </source>
</evidence>
<keyword evidence="1" id="KW-1185">Reference proteome</keyword>
<organism evidence="1 2">
    <name type="scientific">Limulus polyphemus</name>
    <name type="common">Atlantic horseshoe crab</name>
    <dbReference type="NCBI Taxonomy" id="6850"/>
    <lineage>
        <taxon>Eukaryota</taxon>
        <taxon>Metazoa</taxon>
        <taxon>Ecdysozoa</taxon>
        <taxon>Arthropoda</taxon>
        <taxon>Chelicerata</taxon>
        <taxon>Merostomata</taxon>
        <taxon>Xiphosura</taxon>
        <taxon>Limulidae</taxon>
        <taxon>Limulus</taxon>
    </lineage>
</organism>
<reference evidence="2" key="1">
    <citation type="submission" date="2025-08" db="UniProtKB">
        <authorList>
            <consortium name="RefSeq"/>
        </authorList>
    </citation>
    <scope>IDENTIFICATION</scope>
    <source>
        <tissue evidence="2">Muscle</tissue>
    </source>
</reference>
<evidence type="ECO:0000313" key="1">
    <source>
        <dbReference type="Proteomes" id="UP000694941"/>
    </source>
</evidence>
<name>A0ABM1S048_LIMPO</name>
<dbReference type="RefSeq" id="XP_022237003.1">
    <property type="nucleotide sequence ID" value="XM_022381295.1"/>
</dbReference>
<feature type="non-terminal residue" evidence="2">
    <location>
        <position position="103"/>
    </location>
</feature>
<sequence>FKEVTYSPKQDKHRQTIVIRDTPSPAASVVILSSDSEEERESPTCCTNKHLVQNRGRSVTVKDPANKASSMLGCLAGTTCASVLPLTPESEAGTYSMQSTPRQ</sequence>
<protein>
    <submittedName>
        <fullName evidence="2">Homeodomain-interacting protein kinase 2-like</fullName>
    </submittedName>
</protein>
<dbReference type="Proteomes" id="UP000694941">
    <property type="component" value="Unplaced"/>
</dbReference>
<feature type="non-terminal residue" evidence="2">
    <location>
        <position position="1"/>
    </location>
</feature>
<accession>A0ABM1S048</accession>
<gene>
    <name evidence="2" type="primary">LOC111084659</name>
</gene>
<dbReference type="GeneID" id="111084659"/>